<gene>
    <name evidence="3" type="ORF">HETIRDRAFT_427281</name>
</gene>
<evidence type="ECO:0000313" key="3">
    <source>
        <dbReference type="EMBL" id="ETW82153.1"/>
    </source>
</evidence>
<feature type="chain" id="PRO_5004844349" evidence="2">
    <location>
        <begin position="21"/>
        <end position="390"/>
    </location>
</feature>
<name>W4K8N9_HETIT</name>
<evidence type="ECO:0000256" key="1">
    <source>
        <dbReference type="SAM" id="MobiDB-lite"/>
    </source>
</evidence>
<dbReference type="EMBL" id="KI925458">
    <property type="protein sequence ID" value="ETW82153.1"/>
    <property type="molecule type" value="Genomic_DNA"/>
</dbReference>
<dbReference type="RefSeq" id="XP_009546708.1">
    <property type="nucleotide sequence ID" value="XM_009548413.1"/>
</dbReference>
<keyword evidence="2" id="KW-0732">Signal</keyword>
<feature type="signal peptide" evidence="2">
    <location>
        <begin position="1"/>
        <end position="20"/>
    </location>
</feature>
<dbReference type="GeneID" id="20674191"/>
<dbReference type="KEGG" id="hir:HETIRDRAFT_427281"/>
<keyword evidence="4" id="KW-1185">Reference proteome</keyword>
<feature type="region of interest" description="Disordered" evidence="1">
    <location>
        <begin position="169"/>
        <end position="188"/>
    </location>
</feature>
<organism evidence="3 4">
    <name type="scientific">Heterobasidion irregulare (strain TC 32-1)</name>
    <dbReference type="NCBI Taxonomy" id="747525"/>
    <lineage>
        <taxon>Eukaryota</taxon>
        <taxon>Fungi</taxon>
        <taxon>Dikarya</taxon>
        <taxon>Basidiomycota</taxon>
        <taxon>Agaricomycotina</taxon>
        <taxon>Agaricomycetes</taxon>
        <taxon>Russulales</taxon>
        <taxon>Bondarzewiaceae</taxon>
        <taxon>Heterobasidion</taxon>
        <taxon>Heterobasidion annosum species complex</taxon>
    </lineage>
</organism>
<dbReference type="Proteomes" id="UP000030671">
    <property type="component" value="Unassembled WGS sequence"/>
</dbReference>
<proteinExistence type="predicted"/>
<dbReference type="InParanoid" id="W4K8N9"/>
<reference evidence="3 4" key="1">
    <citation type="journal article" date="2012" name="New Phytol.">
        <title>Insight into trade-off between wood decay and parasitism from the genome of a fungal forest pathogen.</title>
        <authorList>
            <person name="Olson A."/>
            <person name="Aerts A."/>
            <person name="Asiegbu F."/>
            <person name="Belbahri L."/>
            <person name="Bouzid O."/>
            <person name="Broberg A."/>
            <person name="Canback B."/>
            <person name="Coutinho P.M."/>
            <person name="Cullen D."/>
            <person name="Dalman K."/>
            <person name="Deflorio G."/>
            <person name="van Diepen L.T."/>
            <person name="Dunand C."/>
            <person name="Duplessis S."/>
            <person name="Durling M."/>
            <person name="Gonthier P."/>
            <person name="Grimwood J."/>
            <person name="Fossdal C.G."/>
            <person name="Hansson D."/>
            <person name="Henrissat B."/>
            <person name="Hietala A."/>
            <person name="Himmelstrand K."/>
            <person name="Hoffmeister D."/>
            <person name="Hogberg N."/>
            <person name="James T.Y."/>
            <person name="Karlsson M."/>
            <person name="Kohler A."/>
            <person name="Kues U."/>
            <person name="Lee Y.H."/>
            <person name="Lin Y.C."/>
            <person name="Lind M."/>
            <person name="Lindquist E."/>
            <person name="Lombard V."/>
            <person name="Lucas S."/>
            <person name="Lunden K."/>
            <person name="Morin E."/>
            <person name="Murat C."/>
            <person name="Park J."/>
            <person name="Raffaello T."/>
            <person name="Rouze P."/>
            <person name="Salamov A."/>
            <person name="Schmutz J."/>
            <person name="Solheim H."/>
            <person name="Stahlberg J."/>
            <person name="Velez H."/>
            <person name="de Vries R.P."/>
            <person name="Wiebenga A."/>
            <person name="Woodward S."/>
            <person name="Yakovlev I."/>
            <person name="Garbelotto M."/>
            <person name="Martin F."/>
            <person name="Grigoriev I.V."/>
            <person name="Stenlid J."/>
        </authorList>
    </citation>
    <scope>NUCLEOTIDE SEQUENCE [LARGE SCALE GENOMIC DNA]</scope>
    <source>
        <strain evidence="3 4">TC 32-1</strain>
    </source>
</reference>
<sequence length="390" mass="42524">MLRVPLPAPVLWALTSFYLSLHCKLLPNALHSDADSYLGKINDHITLVLDGRANFRRAFFDIMDAVSAILSGALEYCWVCLCTIGFPPTCVSVPLRAQLVKTQEPTFRYDVGTLGTCATTGCFGVGARVLVEPETVVDVAAPLSQADAVPIDRRTVHCVLPTPRVEPGQPFQWGPMREGGLRKRRRGSRTSDLSSIVLRLGGFGSLFLFFDAQQGEVKVSSHIIPSMRMTRAQQEYHTGTAQTNQGTMPASASAQACVDLSTGFNEGARGLVNSNFQPFKMTLQTATQATIDSNPALVTATKGKGGSVRKRVPLACLNEGPPISLVGSATVKANHPLTPNPWAYVYRDCTIEGMLYALTRLSIPYRPQANLFVHHFIHYVHRPLMNSLPC</sequence>
<accession>W4K8N9</accession>
<dbReference type="HOGENOM" id="CLU_707981_0_0_1"/>
<dbReference type="AlphaFoldDB" id="W4K8N9"/>
<evidence type="ECO:0000313" key="4">
    <source>
        <dbReference type="Proteomes" id="UP000030671"/>
    </source>
</evidence>
<protein>
    <submittedName>
        <fullName evidence="3">Uncharacterized protein</fullName>
    </submittedName>
</protein>
<evidence type="ECO:0000256" key="2">
    <source>
        <dbReference type="SAM" id="SignalP"/>
    </source>
</evidence>